<comment type="caution">
    <text evidence="3">The sequence shown here is derived from an EMBL/GenBank/DDBJ whole genome shotgun (WGS) entry which is preliminary data.</text>
</comment>
<dbReference type="GO" id="GO:0032981">
    <property type="term" value="P:mitochondrial respiratory chain complex I assembly"/>
    <property type="evidence" value="ECO:0007669"/>
    <property type="project" value="TreeGrafter"/>
</dbReference>
<reference evidence="3" key="1">
    <citation type="submission" date="2023-03" db="EMBL/GenBank/DDBJ databases">
        <title>Near-Complete genome sequence of Lipomyces tetrasporous NRRL Y-64009, an oleaginous yeast capable of growing on lignocellulosic hydrolysates.</title>
        <authorList>
            <consortium name="Lawrence Berkeley National Laboratory"/>
            <person name="Jagtap S.S."/>
            <person name="Liu J.-J."/>
            <person name="Walukiewicz H.E."/>
            <person name="Pangilinan J."/>
            <person name="Lipzen A."/>
            <person name="Ahrendt S."/>
            <person name="Koriabine M."/>
            <person name="Cobaugh K."/>
            <person name="Salamov A."/>
            <person name="Yoshinaga Y."/>
            <person name="Ng V."/>
            <person name="Daum C."/>
            <person name="Grigoriev I.V."/>
            <person name="Slininger P.J."/>
            <person name="Dien B.S."/>
            <person name="Jin Y.-S."/>
            <person name="Rao C.V."/>
        </authorList>
    </citation>
    <scope>NUCLEOTIDE SEQUENCE</scope>
    <source>
        <strain evidence="3">NRRL Y-64009</strain>
    </source>
</reference>
<keyword evidence="2" id="KW-0808">Transferase</keyword>
<dbReference type="EMBL" id="JARPMG010000008">
    <property type="protein sequence ID" value="KAJ8098849.1"/>
    <property type="molecule type" value="Genomic_DNA"/>
</dbReference>
<dbReference type="PANTHER" id="PTHR13090:SF1">
    <property type="entry name" value="ARGININE-HYDROXYLASE NDUFAF5, MITOCHONDRIAL"/>
    <property type="match status" value="1"/>
</dbReference>
<accession>A0AAD7QP98</accession>
<evidence type="ECO:0000256" key="1">
    <source>
        <dbReference type="ARBA" id="ARBA00022603"/>
    </source>
</evidence>
<gene>
    <name evidence="3" type="ORF">POJ06DRAFT_258168</name>
</gene>
<dbReference type="InterPro" id="IPR050602">
    <property type="entry name" value="Malonyl-ACP_OMT"/>
</dbReference>
<dbReference type="InterPro" id="IPR029063">
    <property type="entry name" value="SAM-dependent_MTases_sf"/>
</dbReference>
<dbReference type="SUPFAM" id="SSF53335">
    <property type="entry name" value="S-adenosyl-L-methionine-dependent methyltransferases"/>
    <property type="match status" value="1"/>
</dbReference>
<evidence type="ECO:0000256" key="2">
    <source>
        <dbReference type="ARBA" id="ARBA00022679"/>
    </source>
</evidence>
<protein>
    <recommendedName>
        <fullName evidence="5">S-adenosyl-L-methionine-dependent methyltransferase</fullName>
    </recommendedName>
</protein>
<dbReference type="GeneID" id="80883403"/>
<dbReference type="PANTHER" id="PTHR13090">
    <property type="entry name" value="ARGININE-HYDROXYLASE NDUFAF5, MITOCHONDRIAL"/>
    <property type="match status" value="1"/>
</dbReference>
<dbReference type="AlphaFoldDB" id="A0AAD7QP98"/>
<keyword evidence="4" id="KW-1185">Reference proteome</keyword>
<dbReference type="GO" id="GO:0005739">
    <property type="term" value="C:mitochondrion"/>
    <property type="evidence" value="ECO:0007669"/>
    <property type="project" value="TreeGrafter"/>
</dbReference>
<evidence type="ECO:0000313" key="4">
    <source>
        <dbReference type="Proteomes" id="UP001217417"/>
    </source>
</evidence>
<dbReference type="Gene3D" id="3.40.50.150">
    <property type="entry name" value="Vaccinia Virus protein VP39"/>
    <property type="match status" value="1"/>
</dbReference>
<evidence type="ECO:0008006" key="5">
    <source>
        <dbReference type="Google" id="ProtNLM"/>
    </source>
</evidence>
<keyword evidence="1" id="KW-0489">Methyltransferase</keyword>
<dbReference type="Proteomes" id="UP001217417">
    <property type="component" value="Unassembled WGS sequence"/>
</dbReference>
<dbReference type="RefSeq" id="XP_056042299.1">
    <property type="nucleotide sequence ID" value="XM_056188237.1"/>
</dbReference>
<dbReference type="GO" id="GO:0032259">
    <property type="term" value="P:methylation"/>
    <property type="evidence" value="ECO:0007669"/>
    <property type="project" value="UniProtKB-KW"/>
</dbReference>
<name>A0AAD7QP98_9ASCO</name>
<dbReference type="Pfam" id="PF13489">
    <property type="entry name" value="Methyltransf_23"/>
    <property type="match status" value="1"/>
</dbReference>
<sequence length="385" mass="43297">MRLGSNSIVRSRDLLSISLCCRSTATAISPRPASRPHSPISKCRRFSCSAPIGADVMQVFNRKVKEKQRDRAALDPDTSRIVDYLRNEVANRLVERLLLIARQHETMVDVGAGAGSIEQAICGEREDPNDNGVLQSRIDRIIMTEMSEKLLYRDDDPEQFSFNNELDITRVKLDEEVLYTPELLKAITGSEASQAFSDYMFENSVNTVISNLSMHWVNDLPGLLRKIKYMLVPDGLFIASMFGGDSLFELRTSLQIAEMDLFGRIAPRISPLADVRDMGGLMQQAGYNLITIDVDDIIVSYPDLMALMRDLRDMGESNAVLNRPHYLPRELITAAEKTYREMHANEDGTLPATFRIIYLIGWKPSPTQPKPLERGSADVNLKDVL</sequence>
<organism evidence="3 4">
    <name type="scientific">Lipomyces tetrasporus</name>
    <dbReference type="NCBI Taxonomy" id="54092"/>
    <lineage>
        <taxon>Eukaryota</taxon>
        <taxon>Fungi</taxon>
        <taxon>Dikarya</taxon>
        <taxon>Ascomycota</taxon>
        <taxon>Saccharomycotina</taxon>
        <taxon>Lipomycetes</taxon>
        <taxon>Lipomycetales</taxon>
        <taxon>Lipomycetaceae</taxon>
        <taxon>Lipomyces</taxon>
    </lineage>
</organism>
<dbReference type="GO" id="GO:0008168">
    <property type="term" value="F:methyltransferase activity"/>
    <property type="evidence" value="ECO:0007669"/>
    <property type="project" value="UniProtKB-KW"/>
</dbReference>
<evidence type="ECO:0000313" key="3">
    <source>
        <dbReference type="EMBL" id="KAJ8098849.1"/>
    </source>
</evidence>
<proteinExistence type="predicted"/>